<keyword evidence="2" id="KW-1185">Reference proteome</keyword>
<organism evidence="1 2">
    <name type="scientific">Granulosicoccus antarcticus IMCC3135</name>
    <dbReference type="NCBI Taxonomy" id="1192854"/>
    <lineage>
        <taxon>Bacteria</taxon>
        <taxon>Pseudomonadati</taxon>
        <taxon>Pseudomonadota</taxon>
        <taxon>Gammaproteobacteria</taxon>
        <taxon>Chromatiales</taxon>
        <taxon>Granulosicoccaceae</taxon>
        <taxon>Granulosicoccus</taxon>
    </lineage>
</organism>
<dbReference type="Gene3D" id="3.30.1360.120">
    <property type="entry name" value="Probable tRNA modification gtpase trme, domain 1"/>
    <property type="match status" value="1"/>
</dbReference>
<dbReference type="Proteomes" id="UP000250079">
    <property type="component" value="Chromosome"/>
</dbReference>
<proteinExistence type="predicted"/>
<evidence type="ECO:0000313" key="2">
    <source>
        <dbReference type="Proteomes" id="UP000250079"/>
    </source>
</evidence>
<dbReference type="EMBL" id="CP018632">
    <property type="protein sequence ID" value="ASJ73320.1"/>
    <property type="molecule type" value="Genomic_DNA"/>
</dbReference>
<gene>
    <name evidence="1" type="ORF">IMCC3135_16190</name>
</gene>
<evidence type="ECO:0000313" key="1">
    <source>
        <dbReference type="EMBL" id="ASJ73320.1"/>
    </source>
</evidence>
<accession>A0A2Z2NWV0</accession>
<reference evidence="1 2" key="1">
    <citation type="submission" date="2016-12" db="EMBL/GenBank/DDBJ databases">
        <authorList>
            <person name="Song W.-J."/>
            <person name="Kurnit D.M."/>
        </authorList>
    </citation>
    <scope>NUCLEOTIDE SEQUENCE [LARGE SCALE GENOMIC DNA]</scope>
    <source>
        <strain evidence="1 2">IMCC3135</strain>
    </source>
</reference>
<protein>
    <submittedName>
        <fullName evidence="1">Uncharacterized protein</fullName>
    </submittedName>
</protein>
<name>A0A2Z2NWV0_9GAMM</name>
<sequence>MSTAWPDCLSGHKAATFCLIKVNIGAYYITRAVENLLHQVSFDQIELTPEQAKRTLLAGIPAIILRESSTLWILGVERSRTRFLVEWLSGLTQSVGENP</sequence>
<dbReference type="RefSeq" id="WP_088918533.1">
    <property type="nucleotide sequence ID" value="NZ_CP018632.1"/>
</dbReference>
<dbReference type="InterPro" id="IPR027266">
    <property type="entry name" value="TrmE/GcvT-like"/>
</dbReference>
<dbReference type="KEGG" id="gai:IMCC3135_16190"/>
<dbReference type="AlphaFoldDB" id="A0A2Z2NWV0"/>